<dbReference type="AlphaFoldDB" id="A0A0K9YWG3"/>
<organism evidence="2 3">
    <name type="scientific">Brevibacillus reuszeri</name>
    <dbReference type="NCBI Taxonomy" id="54915"/>
    <lineage>
        <taxon>Bacteria</taxon>
        <taxon>Bacillati</taxon>
        <taxon>Bacillota</taxon>
        <taxon>Bacilli</taxon>
        <taxon>Bacillales</taxon>
        <taxon>Paenibacillaceae</taxon>
        <taxon>Brevibacillus</taxon>
    </lineage>
</organism>
<comment type="caution">
    <text evidence="2">The sequence shown here is derived from an EMBL/GenBank/DDBJ whole genome shotgun (WGS) entry which is preliminary data.</text>
</comment>
<name>A0A0K9YWG3_9BACL</name>
<dbReference type="EMBL" id="LGIQ01000007">
    <property type="protein sequence ID" value="KNB72962.1"/>
    <property type="molecule type" value="Genomic_DNA"/>
</dbReference>
<sequence>MDESLLEDLIESKEFKTVSKYRHILNLLLSKADDNGIARISQPEIATMMGLSQTAVANKFKFLRKYGLIEKVGEKNAYKVLSTNLLSKTPFGTMFAIVRLIEDNPEVFSSFAKQSEILGVSMNEIQVAWGFLSYYTGTKYK</sequence>
<dbReference type="OrthoDB" id="2612195at2"/>
<dbReference type="Gene3D" id="1.10.10.10">
    <property type="entry name" value="Winged helix-like DNA-binding domain superfamily/Winged helix DNA-binding domain"/>
    <property type="match status" value="1"/>
</dbReference>
<dbReference type="InterPro" id="IPR036388">
    <property type="entry name" value="WH-like_DNA-bd_sf"/>
</dbReference>
<dbReference type="EMBL" id="BJON01000031">
    <property type="protein sequence ID" value="GED72579.1"/>
    <property type="molecule type" value="Genomic_DNA"/>
</dbReference>
<reference evidence="3" key="1">
    <citation type="submission" date="2015-07" db="EMBL/GenBank/DDBJ databases">
        <title>Genome sequencing project for genomic taxonomy and phylogenomics of Bacillus-like bacteria.</title>
        <authorList>
            <person name="Liu B."/>
            <person name="Wang J."/>
            <person name="Zhu Y."/>
            <person name="Liu G."/>
            <person name="Chen Q."/>
            <person name="Chen Z."/>
            <person name="Lan J."/>
            <person name="Che J."/>
            <person name="Ge C."/>
            <person name="Shi H."/>
            <person name="Pan Z."/>
            <person name="Liu X."/>
        </authorList>
    </citation>
    <scope>NUCLEOTIDE SEQUENCE [LARGE SCALE GENOMIC DNA]</scope>
    <source>
        <strain evidence="3">DSM 9887</strain>
    </source>
</reference>
<accession>A0A0K9YWG3</accession>
<keyword evidence="4" id="KW-1185">Reference proteome</keyword>
<evidence type="ECO:0000313" key="4">
    <source>
        <dbReference type="Proteomes" id="UP000319578"/>
    </source>
</evidence>
<dbReference type="SUPFAM" id="SSF46785">
    <property type="entry name" value="Winged helix' DNA-binding domain"/>
    <property type="match status" value="1"/>
</dbReference>
<dbReference type="Proteomes" id="UP000319578">
    <property type="component" value="Unassembled WGS sequence"/>
</dbReference>
<dbReference type="RefSeq" id="WP_049739014.1">
    <property type="nucleotide sequence ID" value="NZ_BJON01000031.1"/>
</dbReference>
<reference evidence="2" key="2">
    <citation type="submission" date="2015-07" db="EMBL/GenBank/DDBJ databases">
        <title>MeaNS - Measles Nucleotide Surveillance Program.</title>
        <authorList>
            <person name="Tran T."/>
            <person name="Druce J."/>
        </authorList>
    </citation>
    <scope>NUCLEOTIDE SEQUENCE</scope>
    <source>
        <strain evidence="2">DSM 9887</strain>
    </source>
</reference>
<gene>
    <name evidence="2" type="ORF">ADS79_14165</name>
    <name evidence="1" type="ORF">BRE01_62810</name>
</gene>
<evidence type="ECO:0000313" key="1">
    <source>
        <dbReference type="EMBL" id="GED72579.1"/>
    </source>
</evidence>
<dbReference type="InterPro" id="IPR036390">
    <property type="entry name" value="WH_DNA-bd_sf"/>
</dbReference>
<proteinExistence type="predicted"/>
<reference evidence="1 4" key="3">
    <citation type="submission" date="2019-06" db="EMBL/GenBank/DDBJ databases">
        <title>Whole genome shotgun sequence of Brevibacillus reuszeri NBRC 15719.</title>
        <authorList>
            <person name="Hosoyama A."/>
            <person name="Uohara A."/>
            <person name="Ohji S."/>
            <person name="Ichikawa N."/>
        </authorList>
    </citation>
    <scope>NUCLEOTIDE SEQUENCE [LARGE SCALE GENOMIC DNA]</scope>
    <source>
        <strain evidence="1 4">NBRC 15719</strain>
    </source>
</reference>
<dbReference type="PATRIC" id="fig|54915.3.peg.1858"/>
<evidence type="ECO:0000313" key="2">
    <source>
        <dbReference type="EMBL" id="KNB72962.1"/>
    </source>
</evidence>
<dbReference type="STRING" id="54915.ADS79_14165"/>
<evidence type="ECO:0000313" key="3">
    <source>
        <dbReference type="Proteomes" id="UP000036834"/>
    </source>
</evidence>
<protein>
    <submittedName>
        <fullName evidence="2">Uncharacterized protein</fullName>
    </submittedName>
</protein>
<dbReference type="Proteomes" id="UP000036834">
    <property type="component" value="Unassembled WGS sequence"/>
</dbReference>
<dbReference type="Pfam" id="PF13412">
    <property type="entry name" value="HTH_24"/>
    <property type="match status" value="1"/>
</dbReference>